<protein>
    <submittedName>
        <fullName evidence="1">Uncharacterized protein</fullName>
    </submittedName>
</protein>
<dbReference type="Proteomes" id="UP000299367">
    <property type="component" value="Unassembled WGS sequence"/>
</dbReference>
<gene>
    <name evidence="1" type="ORF">NIES80_10240</name>
</gene>
<comment type="caution">
    <text evidence="1">The sequence shown here is derived from an EMBL/GenBank/DDBJ whole genome shotgun (WGS) entry which is preliminary data.</text>
</comment>
<reference evidence="2" key="1">
    <citation type="submission" date="2019-02" db="EMBL/GenBank/DDBJ databases">
        <title>Draft genome sequence of Dolichospermum planctonicum NIES-80.</title>
        <authorList>
            <person name="Yamaguchi H."/>
            <person name="Suzuki S."/>
            <person name="Kawachi M."/>
        </authorList>
    </citation>
    <scope>NUCLEOTIDE SEQUENCE [LARGE SCALE GENOMIC DNA]</scope>
    <source>
        <strain evidence="2">NIES-80</strain>
    </source>
</reference>
<sequence>MIIIHFKDEGGEIHEFLIFLYFIFRDKFSKNYDFESKTV</sequence>
<dbReference type="AlphaFoldDB" id="A0A480A8Y9"/>
<evidence type="ECO:0000313" key="1">
    <source>
        <dbReference type="EMBL" id="GCL41329.1"/>
    </source>
</evidence>
<proteinExistence type="predicted"/>
<dbReference type="EMBL" id="BJCF01000007">
    <property type="protein sequence ID" value="GCL41329.1"/>
    <property type="molecule type" value="Genomic_DNA"/>
</dbReference>
<accession>A0A480A8Y9</accession>
<organism evidence="1 2">
    <name type="scientific">Dolichospermum planctonicum</name>
    <dbReference type="NCBI Taxonomy" id="136072"/>
    <lineage>
        <taxon>Bacteria</taxon>
        <taxon>Bacillati</taxon>
        <taxon>Cyanobacteriota</taxon>
        <taxon>Cyanophyceae</taxon>
        <taxon>Nostocales</taxon>
        <taxon>Aphanizomenonaceae</taxon>
        <taxon>Dolichospermum</taxon>
    </lineage>
</organism>
<evidence type="ECO:0000313" key="2">
    <source>
        <dbReference type="Proteomes" id="UP000299367"/>
    </source>
</evidence>
<name>A0A480A8Y9_9CYAN</name>